<dbReference type="Pfam" id="PF09414">
    <property type="entry name" value="RNA_ligase"/>
    <property type="match status" value="1"/>
</dbReference>
<sequence length="232" mass="26854">MASSFFRFPHTAHITWLGNGVPRDDKVMTASEVNALLAHEIVVEEKLDGANLGISISPEGVLRTQNRGQYLVEPHAGQFKELSSWLKPREEALFEVLGEHLILFGEWCAARHSLEYDRLSDWLLVFDIYDRQEQRFWKSARRNALADQLGLKVVPKVFCGKATVELLKELLHKHSSSFRNGPMEGIVVRYESGDWLCERAKLVRSDFTQAIGEHWRNRKIEWNRLDWCHTLN</sequence>
<dbReference type="Gene3D" id="3.30.470.30">
    <property type="entry name" value="DNA ligase/mRNA capping enzyme"/>
    <property type="match status" value="1"/>
</dbReference>
<gene>
    <name evidence="2" type="ORF">KJB30_02795</name>
</gene>
<dbReference type="PANTHER" id="PTHR43883:SF1">
    <property type="entry name" value="GLUCONOKINASE"/>
    <property type="match status" value="1"/>
</dbReference>
<feature type="domain" description="RNA ligase" evidence="1">
    <location>
        <begin position="40"/>
        <end position="193"/>
    </location>
</feature>
<organism evidence="2 3">
    <name type="scientific">Pelotalea chapellei</name>
    <dbReference type="NCBI Taxonomy" id="44671"/>
    <lineage>
        <taxon>Bacteria</taxon>
        <taxon>Pseudomonadati</taxon>
        <taxon>Thermodesulfobacteriota</taxon>
        <taxon>Desulfuromonadia</taxon>
        <taxon>Geobacterales</taxon>
        <taxon>Geobacteraceae</taxon>
        <taxon>Pelotalea</taxon>
    </lineage>
</organism>
<proteinExistence type="predicted"/>
<reference evidence="2 3" key="1">
    <citation type="submission" date="2021-05" db="EMBL/GenBank/DDBJ databases">
        <title>The draft genome of Geobacter chapellei DSM 13688.</title>
        <authorList>
            <person name="Xu Z."/>
            <person name="Masuda Y."/>
            <person name="Itoh H."/>
            <person name="Senoo K."/>
        </authorList>
    </citation>
    <scope>NUCLEOTIDE SEQUENCE [LARGE SCALE GENOMIC DNA]</scope>
    <source>
        <strain evidence="2 3">DSM 13688</strain>
    </source>
</reference>
<dbReference type="RefSeq" id="WP_214296415.1">
    <property type="nucleotide sequence ID" value="NZ_JAHDYS010000002.1"/>
</dbReference>
<dbReference type="EMBL" id="JAHDYS010000002">
    <property type="protein sequence ID" value="MBT1070702.1"/>
    <property type="molecule type" value="Genomic_DNA"/>
</dbReference>
<dbReference type="Proteomes" id="UP000784128">
    <property type="component" value="Unassembled WGS sequence"/>
</dbReference>
<dbReference type="InterPro" id="IPR021122">
    <property type="entry name" value="RNA_ligase_dom_REL/Rnl2"/>
</dbReference>
<name>A0ABS5U4W9_9BACT</name>
<dbReference type="InterPro" id="IPR052732">
    <property type="entry name" value="Cell-binding_unc_protein"/>
</dbReference>
<evidence type="ECO:0000313" key="2">
    <source>
        <dbReference type="EMBL" id="MBT1070702.1"/>
    </source>
</evidence>
<evidence type="ECO:0000259" key="1">
    <source>
        <dbReference type="Pfam" id="PF09414"/>
    </source>
</evidence>
<accession>A0ABS5U4W9</accession>
<comment type="caution">
    <text evidence="2">The sequence shown here is derived from an EMBL/GenBank/DDBJ whole genome shotgun (WGS) entry which is preliminary data.</text>
</comment>
<dbReference type="SUPFAM" id="SSF56091">
    <property type="entry name" value="DNA ligase/mRNA capping enzyme, catalytic domain"/>
    <property type="match status" value="1"/>
</dbReference>
<dbReference type="PANTHER" id="PTHR43883">
    <property type="entry name" value="SLR0207 PROTEIN"/>
    <property type="match status" value="1"/>
</dbReference>
<evidence type="ECO:0000313" key="3">
    <source>
        <dbReference type="Proteomes" id="UP000784128"/>
    </source>
</evidence>
<keyword evidence="3" id="KW-1185">Reference proteome</keyword>
<protein>
    <recommendedName>
        <fullName evidence="1">RNA ligase domain-containing protein</fullName>
    </recommendedName>
</protein>